<protein>
    <submittedName>
        <fullName evidence="2">Uncharacterized protein</fullName>
    </submittedName>
</protein>
<dbReference type="Proteomes" id="UP001165160">
    <property type="component" value="Unassembled WGS sequence"/>
</dbReference>
<keyword evidence="3" id="KW-1185">Reference proteome</keyword>
<dbReference type="InterPro" id="IPR044053">
    <property type="entry name" value="AsaB-like"/>
</dbReference>
<reference evidence="3" key="1">
    <citation type="journal article" date="2023" name="Commun. Biol.">
        <title>Genome analysis of Parmales, the sister group of diatoms, reveals the evolutionary specialization of diatoms from phago-mixotrophs to photoautotrophs.</title>
        <authorList>
            <person name="Ban H."/>
            <person name="Sato S."/>
            <person name="Yoshikawa S."/>
            <person name="Yamada K."/>
            <person name="Nakamura Y."/>
            <person name="Ichinomiya M."/>
            <person name="Sato N."/>
            <person name="Blanc-Mathieu R."/>
            <person name="Endo H."/>
            <person name="Kuwata A."/>
            <person name="Ogata H."/>
        </authorList>
    </citation>
    <scope>NUCLEOTIDE SEQUENCE [LARGE SCALE GENOMIC DNA]</scope>
    <source>
        <strain evidence="3">NIES 3699</strain>
    </source>
</reference>
<evidence type="ECO:0000313" key="2">
    <source>
        <dbReference type="EMBL" id="GMH91919.1"/>
    </source>
</evidence>
<evidence type="ECO:0000256" key="1">
    <source>
        <dbReference type="ARBA" id="ARBA00023604"/>
    </source>
</evidence>
<sequence>MSNDITDYKIPFVRDGVDVVRFFGMPSLSLSFFKQLRHFLGLVTSLAPAALTITDARENPPDFATCGFKLASMASEITDWDDESQLAAYKAEVEALAGELHPRAKRFVWMDFLKRGGPGNNKPAVDGPHLDYYQDWQATMEYGGHAESGKADEPDVVLGVWRPVLMSNPVLDYPFVYMDASTFEPTDQVRFEQEFSLLTPEGKKTVKNLAAHAHHREGQRWYYHREQTCREVLLFTHYTKATFRANVHCAVKQEMGAGLQTRQSLENRLLIFYDDEEPNTI</sequence>
<organism evidence="2 3">
    <name type="scientific">Triparma verrucosa</name>
    <dbReference type="NCBI Taxonomy" id="1606542"/>
    <lineage>
        <taxon>Eukaryota</taxon>
        <taxon>Sar</taxon>
        <taxon>Stramenopiles</taxon>
        <taxon>Ochrophyta</taxon>
        <taxon>Bolidophyceae</taxon>
        <taxon>Parmales</taxon>
        <taxon>Triparmaceae</taxon>
        <taxon>Triparma</taxon>
    </lineage>
</organism>
<dbReference type="PANTHER" id="PTHR34598:SF3">
    <property type="entry name" value="OXIDOREDUCTASE AN1597"/>
    <property type="match status" value="1"/>
</dbReference>
<dbReference type="PANTHER" id="PTHR34598">
    <property type="entry name" value="BLL6449 PROTEIN"/>
    <property type="match status" value="1"/>
</dbReference>
<evidence type="ECO:0000313" key="3">
    <source>
        <dbReference type="Proteomes" id="UP001165160"/>
    </source>
</evidence>
<comment type="similarity">
    <text evidence="1">Belongs to the asaB hydroxylase/desaturase family.</text>
</comment>
<dbReference type="NCBIfam" id="NF041278">
    <property type="entry name" value="CmcJ_NvfI_EfuI"/>
    <property type="match status" value="1"/>
</dbReference>
<proteinExistence type="inferred from homology"/>
<dbReference type="AlphaFoldDB" id="A0A9W7BJM9"/>
<dbReference type="GO" id="GO:0016491">
    <property type="term" value="F:oxidoreductase activity"/>
    <property type="evidence" value="ECO:0007669"/>
    <property type="project" value="InterPro"/>
</dbReference>
<name>A0A9W7BJM9_9STRA</name>
<dbReference type="EMBL" id="BRXX01000121">
    <property type="protein sequence ID" value="GMH91919.1"/>
    <property type="molecule type" value="Genomic_DNA"/>
</dbReference>
<gene>
    <name evidence="2" type="ORF">TrVE_jg12302</name>
</gene>
<comment type="caution">
    <text evidence="2">The sequence shown here is derived from an EMBL/GenBank/DDBJ whole genome shotgun (WGS) entry which is preliminary data.</text>
</comment>
<accession>A0A9W7BJM9</accession>